<proteinExistence type="predicted"/>
<evidence type="ECO:0000256" key="1">
    <source>
        <dbReference type="ARBA" id="ARBA00004325"/>
    </source>
</evidence>
<dbReference type="InterPro" id="IPR021278">
    <property type="entry name" value="ATP19"/>
</dbReference>
<keyword evidence="2" id="KW-0496">Mitochondrion</keyword>
<dbReference type="GO" id="GO:0015986">
    <property type="term" value="P:proton motive force-driven ATP synthesis"/>
    <property type="evidence" value="ECO:0007669"/>
    <property type="project" value="TreeGrafter"/>
</dbReference>
<name>A0A9W8CLJ1_9FUNG</name>
<evidence type="ECO:0000313" key="6">
    <source>
        <dbReference type="Proteomes" id="UP001145021"/>
    </source>
</evidence>
<gene>
    <name evidence="5" type="ORF">LPJ64_001828</name>
</gene>
<evidence type="ECO:0000256" key="2">
    <source>
        <dbReference type="ARBA" id="ARBA00023128"/>
    </source>
</evidence>
<dbReference type="AlphaFoldDB" id="A0A9W8CLJ1"/>
<dbReference type="GO" id="GO:0031966">
    <property type="term" value="C:mitochondrial membrane"/>
    <property type="evidence" value="ECO:0007669"/>
    <property type="project" value="UniProtKB-SubCell"/>
</dbReference>
<keyword evidence="3 4" id="KW-0472">Membrane</keyword>
<dbReference type="Proteomes" id="UP001145021">
    <property type="component" value="Unassembled WGS sequence"/>
</dbReference>
<evidence type="ECO:0000256" key="3">
    <source>
        <dbReference type="ARBA" id="ARBA00023136"/>
    </source>
</evidence>
<accession>A0A9W8CLJ1</accession>
<dbReference type="PANTHER" id="PTHR28074:SF1">
    <property type="entry name" value="ATP SYNTHASE SUBUNIT K, MITOCHONDRIAL"/>
    <property type="match status" value="1"/>
</dbReference>
<feature type="transmembrane region" description="Helical" evidence="4">
    <location>
        <begin position="12"/>
        <end position="33"/>
    </location>
</feature>
<organism evidence="5 6">
    <name type="scientific">Coemansia asiatica</name>
    <dbReference type="NCBI Taxonomy" id="1052880"/>
    <lineage>
        <taxon>Eukaryota</taxon>
        <taxon>Fungi</taxon>
        <taxon>Fungi incertae sedis</taxon>
        <taxon>Zoopagomycota</taxon>
        <taxon>Kickxellomycotina</taxon>
        <taxon>Kickxellomycetes</taxon>
        <taxon>Kickxellales</taxon>
        <taxon>Kickxellaceae</taxon>
        <taxon>Coemansia</taxon>
    </lineage>
</organism>
<comment type="subcellular location">
    <subcellularLocation>
        <location evidence="1">Mitochondrion membrane</location>
    </subcellularLocation>
</comment>
<protein>
    <recommendedName>
        <fullName evidence="7">ATP synthase subunit K, mitochondrial</fullName>
    </recommendedName>
</protein>
<dbReference type="PANTHER" id="PTHR28074">
    <property type="entry name" value="ATP SYNTHASE SUBUNIT K, MITOCHONDRIAL"/>
    <property type="match status" value="1"/>
</dbReference>
<evidence type="ECO:0000313" key="5">
    <source>
        <dbReference type="EMBL" id="KAJ1646714.1"/>
    </source>
</evidence>
<reference evidence="5" key="1">
    <citation type="submission" date="2022-07" db="EMBL/GenBank/DDBJ databases">
        <title>Phylogenomic reconstructions and comparative analyses of Kickxellomycotina fungi.</title>
        <authorList>
            <person name="Reynolds N.K."/>
            <person name="Stajich J.E."/>
            <person name="Barry K."/>
            <person name="Grigoriev I.V."/>
            <person name="Crous P."/>
            <person name="Smith M.E."/>
        </authorList>
    </citation>
    <scope>NUCLEOTIDE SEQUENCE</scope>
    <source>
        <strain evidence="5">NBRC 105413</strain>
    </source>
</reference>
<evidence type="ECO:0008006" key="7">
    <source>
        <dbReference type="Google" id="ProtNLM"/>
    </source>
</evidence>
<dbReference type="Pfam" id="PF11022">
    <property type="entry name" value="ATP19"/>
    <property type="match status" value="1"/>
</dbReference>
<keyword evidence="4" id="KW-0812">Transmembrane</keyword>
<keyword evidence="4" id="KW-1133">Transmembrane helix</keyword>
<dbReference type="EMBL" id="JANBOH010000051">
    <property type="protein sequence ID" value="KAJ1646714.1"/>
    <property type="molecule type" value="Genomic_DNA"/>
</dbReference>
<comment type="caution">
    <text evidence="5">The sequence shown here is derived from an EMBL/GenBank/DDBJ whole genome shotgun (WGS) entry which is preliminary data.</text>
</comment>
<evidence type="ECO:0000256" key="4">
    <source>
        <dbReference type="SAM" id="Phobius"/>
    </source>
</evidence>
<sequence>MGGYFNIAGRKVATHHLVLGVLAGYGLVINAALPKTDKTQSPPINAASKEEGDFVAKFLESVEAEEKKNKH</sequence>
<keyword evidence="6" id="KW-1185">Reference proteome</keyword>